<dbReference type="HOGENOM" id="CLU_009583_0_0_6"/>
<evidence type="ECO:0000259" key="3">
    <source>
        <dbReference type="Pfam" id="PF13439"/>
    </source>
</evidence>
<dbReference type="RefSeq" id="WP_015280882.1">
    <property type="nucleotide sequence ID" value="NC_019940.1"/>
</dbReference>
<dbReference type="STRING" id="765912.Thimo_1976"/>
<dbReference type="KEGG" id="tmb:Thimo_1976"/>
<accession>L0GXM4</accession>
<keyword evidence="2 4" id="KW-0808">Transferase</keyword>
<dbReference type="PATRIC" id="fig|765912.4.peg.1937"/>
<dbReference type="EMBL" id="CP003051">
    <property type="protein sequence ID" value="AGA90741.1"/>
    <property type="molecule type" value="Genomic_DNA"/>
</dbReference>
<evidence type="ECO:0000256" key="1">
    <source>
        <dbReference type="ARBA" id="ARBA00022676"/>
    </source>
</evidence>
<dbReference type="AlphaFoldDB" id="L0GXM4"/>
<organism evidence="4 5">
    <name type="scientific">Thioflavicoccus mobilis 8321</name>
    <dbReference type="NCBI Taxonomy" id="765912"/>
    <lineage>
        <taxon>Bacteria</taxon>
        <taxon>Pseudomonadati</taxon>
        <taxon>Pseudomonadota</taxon>
        <taxon>Gammaproteobacteria</taxon>
        <taxon>Chromatiales</taxon>
        <taxon>Chromatiaceae</taxon>
        <taxon>Thioflavicoccus</taxon>
    </lineage>
</organism>
<feature type="domain" description="Glycosyltransferase subfamily 4-like N-terminal" evidence="3">
    <location>
        <begin position="18"/>
        <end position="176"/>
    </location>
</feature>
<dbReference type="PANTHER" id="PTHR12526">
    <property type="entry name" value="GLYCOSYLTRANSFERASE"/>
    <property type="match status" value="1"/>
</dbReference>
<evidence type="ECO:0000256" key="2">
    <source>
        <dbReference type="ARBA" id="ARBA00022679"/>
    </source>
</evidence>
<dbReference type="PANTHER" id="PTHR12526:SF510">
    <property type="entry name" value="D-INOSITOL 3-PHOSPHATE GLYCOSYLTRANSFERASE"/>
    <property type="match status" value="1"/>
</dbReference>
<dbReference type="Proteomes" id="UP000010816">
    <property type="component" value="Chromosome"/>
</dbReference>
<dbReference type="Gene3D" id="3.40.50.2000">
    <property type="entry name" value="Glycogen Phosphorylase B"/>
    <property type="match status" value="2"/>
</dbReference>
<dbReference type="SUPFAM" id="SSF53756">
    <property type="entry name" value="UDP-Glycosyltransferase/glycogen phosphorylase"/>
    <property type="match status" value="1"/>
</dbReference>
<keyword evidence="1" id="KW-0328">Glycosyltransferase</keyword>
<evidence type="ECO:0000313" key="5">
    <source>
        <dbReference type="Proteomes" id="UP000010816"/>
    </source>
</evidence>
<dbReference type="eggNOG" id="COG0438">
    <property type="taxonomic scope" value="Bacteria"/>
</dbReference>
<keyword evidence="5" id="KW-1185">Reference proteome</keyword>
<proteinExistence type="predicted"/>
<protein>
    <submittedName>
        <fullName evidence="4">Glycosyltransferase</fullName>
    </submittedName>
</protein>
<dbReference type="Pfam" id="PF13439">
    <property type="entry name" value="Glyco_transf_4"/>
    <property type="match status" value="1"/>
</dbReference>
<dbReference type="CDD" id="cd03811">
    <property type="entry name" value="GT4_GT28_WabH-like"/>
    <property type="match status" value="1"/>
</dbReference>
<reference evidence="4 5" key="1">
    <citation type="submission" date="2011-09" db="EMBL/GenBank/DDBJ databases">
        <title>Complete sequence of chromosome of Thioflavicoccus mobilis 8321.</title>
        <authorList>
            <consortium name="US DOE Joint Genome Institute"/>
            <person name="Lucas S."/>
            <person name="Han J."/>
            <person name="Lapidus A."/>
            <person name="Cheng J.-F."/>
            <person name="Goodwin L."/>
            <person name="Pitluck S."/>
            <person name="Peters L."/>
            <person name="Ovchinnikova G."/>
            <person name="Lu M."/>
            <person name="Detter J.C."/>
            <person name="Han C."/>
            <person name="Tapia R."/>
            <person name="Land M."/>
            <person name="Hauser L."/>
            <person name="Kyrpides N."/>
            <person name="Ivanova N."/>
            <person name="Pagani I."/>
            <person name="Vogl K."/>
            <person name="Liu Z."/>
            <person name="Imhoff J."/>
            <person name="Thiel V."/>
            <person name="Frigaard N.-U."/>
            <person name="Bryant D."/>
            <person name="Woyke T."/>
        </authorList>
    </citation>
    <scope>NUCLEOTIDE SEQUENCE [LARGE SCALE GENOMIC DNA]</scope>
    <source>
        <strain evidence="4 5">8321</strain>
    </source>
</reference>
<dbReference type="Pfam" id="PF13692">
    <property type="entry name" value="Glyco_trans_1_4"/>
    <property type="match status" value="1"/>
</dbReference>
<dbReference type="GO" id="GO:0016757">
    <property type="term" value="F:glycosyltransferase activity"/>
    <property type="evidence" value="ECO:0007669"/>
    <property type="project" value="UniProtKB-KW"/>
</dbReference>
<dbReference type="InterPro" id="IPR028098">
    <property type="entry name" value="Glyco_trans_4-like_N"/>
</dbReference>
<evidence type="ECO:0000313" key="4">
    <source>
        <dbReference type="EMBL" id="AGA90741.1"/>
    </source>
</evidence>
<name>L0GXM4_9GAMM</name>
<sequence>MTATSGRIAVFVSFSGHGGVERMIVNLIRGLVDLGRDVDLLPVRRRSPHLDRLPPAVRCLPMGVEHTLLAVPALAGYLRRQRPAALLAAKDRAGRAAVLARALAGTETPIVLRLGTHLSTAMAGKTGLERQLRYAPIRQLYRHLDHIVAVSEGVAADTAAITGLPRSRITVIRNPVITPELAAQGAALCAHPWLQPGGPPVIVGAGRLDRQKDFPTLLRAFARLRATRPCRLVILGNGRDRAALEELARELAITADLDLPGFQTNPYPFMARARLFVLSSAWEGSPNVLTEAMALGTPVVSTDCPSGPAELLDQGRYGPLVPVGDAAALADAMAATLDAPLPATRLQAAVAEYDQAIAARRYLAAMMSADGPG</sequence>
<gene>
    <name evidence="4" type="ORF">Thimo_1976</name>
</gene>